<sequence>MKISLALSALVAMAATFVSAAPANAGISIRADPPCRDTTLTRWTFFPNGISDPKEALIKFELYIKDRYRDTEPYKAYNGGTVTRTSSDKVWSVKHNEALWGLTLKVKGKKHYWGKVSRSSYDTATKVETAEYFTCVPWK</sequence>
<organism evidence="2 3">
    <name type="scientific">Linnemannia elongata AG-77</name>
    <dbReference type="NCBI Taxonomy" id="1314771"/>
    <lineage>
        <taxon>Eukaryota</taxon>
        <taxon>Fungi</taxon>
        <taxon>Fungi incertae sedis</taxon>
        <taxon>Mucoromycota</taxon>
        <taxon>Mortierellomycotina</taxon>
        <taxon>Mortierellomycetes</taxon>
        <taxon>Mortierellales</taxon>
        <taxon>Mortierellaceae</taxon>
        <taxon>Linnemannia</taxon>
    </lineage>
</organism>
<dbReference type="EMBL" id="KV442024">
    <property type="protein sequence ID" value="OAQ32612.1"/>
    <property type="molecule type" value="Genomic_DNA"/>
</dbReference>
<dbReference type="OrthoDB" id="2379152at2759"/>
<name>A0A197K4N9_9FUNG</name>
<gene>
    <name evidence="2" type="ORF">K457DRAFT_16177</name>
</gene>
<keyword evidence="3" id="KW-1185">Reference proteome</keyword>
<dbReference type="Proteomes" id="UP000078512">
    <property type="component" value="Unassembled WGS sequence"/>
</dbReference>
<keyword evidence="1" id="KW-0732">Signal</keyword>
<evidence type="ECO:0000256" key="1">
    <source>
        <dbReference type="SAM" id="SignalP"/>
    </source>
</evidence>
<feature type="signal peptide" evidence="1">
    <location>
        <begin position="1"/>
        <end position="20"/>
    </location>
</feature>
<evidence type="ECO:0000313" key="3">
    <source>
        <dbReference type="Proteomes" id="UP000078512"/>
    </source>
</evidence>
<accession>A0A197K4N9</accession>
<evidence type="ECO:0000313" key="2">
    <source>
        <dbReference type="EMBL" id="OAQ32612.1"/>
    </source>
</evidence>
<dbReference type="AlphaFoldDB" id="A0A197K4N9"/>
<protein>
    <submittedName>
        <fullName evidence="2">Uncharacterized protein</fullName>
    </submittedName>
</protein>
<feature type="chain" id="PRO_5008276573" evidence="1">
    <location>
        <begin position="21"/>
        <end position="139"/>
    </location>
</feature>
<reference evidence="2 3" key="1">
    <citation type="submission" date="2016-05" db="EMBL/GenBank/DDBJ databases">
        <title>Genome sequencing reveals origins of a unique bacterial endosymbiosis in the earliest lineages of terrestrial Fungi.</title>
        <authorList>
            <consortium name="DOE Joint Genome Institute"/>
            <person name="Uehling J."/>
            <person name="Gryganskyi A."/>
            <person name="Hameed K."/>
            <person name="Tschaplinski T."/>
            <person name="Misztal P."/>
            <person name="Wu S."/>
            <person name="Desiro A."/>
            <person name="Vande Pol N."/>
            <person name="Du Z.-Y."/>
            <person name="Zienkiewicz A."/>
            <person name="Zienkiewicz K."/>
            <person name="Morin E."/>
            <person name="Tisserant E."/>
            <person name="Splivallo R."/>
            <person name="Hainaut M."/>
            <person name="Henrissat B."/>
            <person name="Ohm R."/>
            <person name="Kuo A."/>
            <person name="Yan J."/>
            <person name="Lipzen A."/>
            <person name="Nolan M."/>
            <person name="Labutti K."/>
            <person name="Barry K."/>
            <person name="Goldstein A."/>
            <person name="Labbe J."/>
            <person name="Schadt C."/>
            <person name="Tuskan G."/>
            <person name="Grigoriev I."/>
            <person name="Martin F."/>
            <person name="Vilgalys R."/>
            <person name="Bonito G."/>
        </authorList>
    </citation>
    <scope>NUCLEOTIDE SEQUENCE [LARGE SCALE GENOMIC DNA]</scope>
    <source>
        <strain evidence="2 3">AG-77</strain>
    </source>
</reference>
<proteinExistence type="predicted"/>